<dbReference type="EMBL" id="LT629751">
    <property type="protein sequence ID" value="SDR87708.1"/>
    <property type="molecule type" value="Genomic_DNA"/>
</dbReference>
<dbReference type="STRING" id="1392877.SAMN05216221_0546"/>
<dbReference type="Proteomes" id="UP000243359">
    <property type="component" value="Chromosome I"/>
</dbReference>
<name>A0A1H1MLU2_9PSED</name>
<feature type="compositionally biased region" description="Basic and acidic residues" evidence="1">
    <location>
        <begin position="118"/>
        <end position="129"/>
    </location>
</feature>
<accession>A0A1H1MLU2</accession>
<dbReference type="AlphaFoldDB" id="A0A1H1MLU2"/>
<protein>
    <submittedName>
        <fullName evidence="2">Uncharacterized protein</fullName>
    </submittedName>
</protein>
<evidence type="ECO:0000313" key="2">
    <source>
        <dbReference type="EMBL" id="SDR87708.1"/>
    </source>
</evidence>
<organism evidence="2 3">
    <name type="scientific">Pseudomonas oryzae</name>
    <dbReference type="NCBI Taxonomy" id="1392877"/>
    <lineage>
        <taxon>Bacteria</taxon>
        <taxon>Pseudomonadati</taxon>
        <taxon>Pseudomonadota</taxon>
        <taxon>Gammaproteobacteria</taxon>
        <taxon>Pseudomonadales</taxon>
        <taxon>Pseudomonadaceae</taxon>
        <taxon>Pseudomonas</taxon>
    </lineage>
</organism>
<proteinExistence type="predicted"/>
<gene>
    <name evidence="2" type="ORF">SAMN05216221_0546</name>
</gene>
<feature type="region of interest" description="Disordered" evidence="1">
    <location>
        <begin position="169"/>
        <end position="228"/>
    </location>
</feature>
<reference evidence="3" key="1">
    <citation type="submission" date="2016-10" db="EMBL/GenBank/DDBJ databases">
        <authorList>
            <person name="Varghese N."/>
            <person name="Submissions S."/>
        </authorList>
    </citation>
    <scope>NUCLEOTIDE SEQUENCE [LARGE SCALE GENOMIC DNA]</scope>
    <source>
        <strain evidence="3">KCTC 32247</strain>
    </source>
</reference>
<feature type="region of interest" description="Disordered" evidence="1">
    <location>
        <begin position="118"/>
        <end position="137"/>
    </location>
</feature>
<keyword evidence="3" id="KW-1185">Reference proteome</keyword>
<sequence length="228" mass="24643">MARMHHVHSLHPLATGEIPAQGATVQLSTFCRAGVTLCCRQGDSPAGERWRAGAGHARDLHAAEDQSACRPCPPQCLGRDPGHRQAESRNDPGAWCRGCKGISFEHPDANTARAVYERLQSRDSNRSPDDTAPARFPRKVAACRKQGGTGPSSAFLPGQEWRESDFCGEDQERADPGRTQAVGSLQNARLDEQGSGRPSAGLTPCTHGQAEHFGQMRLIQGERNDDAE</sequence>
<evidence type="ECO:0000256" key="1">
    <source>
        <dbReference type="SAM" id="MobiDB-lite"/>
    </source>
</evidence>
<evidence type="ECO:0000313" key="3">
    <source>
        <dbReference type="Proteomes" id="UP000243359"/>
    </source>
</evidence>